<reference evidence="1" key="1">
    <citation type="submission" date="2022-08" db="UniProtKB">
        <authorList>
            <consortium name="EnsemblMetazoa"/>
        </authorList>
    </citation>
    <scope>IDENTIFICATION</scope>
    <source>
        <strain evidence="1">EBRO</strain>
    </source>
</reference>
<name>A0A182IXV1_ANOAO</name>
<dbReference type="EnsemblMetazoa" id="AATE007578-RA">
    <property type="protein sequence ID" value="AATE007578-PA.1"/>
    <property type="gene ID" value="AATE007578"/>
</dbReference>
<dbReference type="AlphaFoldDB" id="A0A182IXV1"/>
<accession>A0A182IXV1</accession>
<dbReference type="VEuPathDB" id="VectorBase:AATE007578"/>
<sequence>MLRQENGDRGHDVKKVWPERRDTAKVRAGLKLSPVVPEDITITATWELTSTGSGRKECAAKRRLDRLRQSAKVLLRSTTSKQMTLGRRGADQEQRNHRDRVLDTIFGHYCHHITPLHIVVAQVGRQLQGAFQNVTVCVLDPGRTIHQYHRLSFPLDLVTQLTAQDFAATGFRDFVHKVHTPSKALLRRQLGRHQLYQFRFGNLLVRLKHDECGRQFPGQLIRNANNGRVSHLAVAEQYILELGRRNLEAVVLDQVLQPVNDEEVSFGVIVSNVAGVQPPFLIDCFACGLLVV</sequence>
<proteinExistence type="predicted"/>
<organism evidence="1">
    <name type="scientific">Anopheles atroparvus</name>
    <name type="common">European mosquito</name>
    <dbReference type="NCBI Taxonomy" id="41427"/>
    <lineage>
        <taxon>Eukaryota</taxon>
        <taxon>Metazoa</taxon>
        <taxon>Ecdysozoa</taxon>
        <taxon>Arthropoda</taxon>
        <taxon>Hexapoda</taxon>
        <taxon>Insecta</taxon>
        <taxon>Pterygota</taxon>
        <taxon>Neoptera</taxon>
        <taxon>Endopterygota</taxon>
        <taxon>Diptera</taxon>
        <taxon>Nematocera</taxon>
        <taxon>Culicoidea</taxon>
        <taxon>Culicidae</taxon>
        <taxon>Anophelinae</taxon>
        <taxon>Anopheles</taxon>
    </lineage>
</organism>
<evidence type="ECO:0000313" key="1">
    <source>
        <dbReference type="EnsemblMetazoa" id="AATE007578-PA.1"/>
    </source>
</evidence>
<protein>
    <submittedName>
        <fullName evidence="1">Uncharacterized protein</fullName>
    </submittedName>
</protein>